<dbReference type="AlphaFoldDB" id="A0A923S3M9"/>
<accession>A0A923S3M9</accession>
<dbReference type="Proteomes" id="UP000596827">
    <property type="component" value="Unassembled WGS sequence"/>
</dbReference>
<sequence>MKKQFLFALAASALAVAAHAGDADFTLVNRTGYDIREVYISPTKSNNWGRDRMGDGMLENGKSKRFAFSDKAACKQDIQVVFDDDNSKVTWENVDLCELDKITIRYNRSTREVSASGE</sequence>
<feature type="chain" id="PRO_5037517808" description="Argininosuccinate lyase" evidence="1">
    <location>
        <begin position="21"/>
        <end position="118"/>
    </location>
</feature>
<evidence type="ECO:0000313" key="2">
    <source>
        <dbReference type="EMBL" id="MBC5766729.1"/>
    </source>
</evidence>
<keyword evidence="1" id="KW-0732">Signal</keyword>
<proteinExistence type="predicted"/>
<protein>
    <recommendedName>
        <fullName evidence="4">Argininosuccinate lyase</fullName>
    </recommendedName>
</protein>
<reference evidence="2" key="1">
    <citation type="submission" date="2020-08" db="EMBL/GenBank/DDBJ databases">
        <title>Ramlibacter sp. GTP1 16S ribosomal RNA gene genome sequencing and assembly.</title>
        <authorList>
            <person name="Kang M."/>
        </authorList>
    </citation>
    <scope>NUCLEOTIDE SEQUENCE</scope>
    <source>
        <strain evidence="2">GTP1</strain>
    </source>
</reference>
<gene>
    <name evidence="2" type="ORF">H8R02_19830</name>
</gene>
<evidence type="ECO:0000256" key="1">
    <source>
        <dbReference type="SAM" id="SignalP"/>
    </source>
</evidence>
<organism evidence="2 3">
    <name type="scientific">Ramlibacter albus</name>
    <dbReference type="NCBI Taxonomy" id="2079448"/>
    <lineage>
        <taxon>Bacteria</taxon>
        <taxon>Pseudomonadati</taxon>
        <taxon>Pseudomonadota</taxon>
        <taxon>Betaproteobacteria</taxon>
        <taxon>Burkholderiales</taxon>
        <taxon>Comamonadaceae</taxon>
        <taxon>Ramlibacter</taxon>
    </lineage>
</organism>
<feature type="signal peptide" evidence="1">
    <location>
        <begin position="1"/>
        <end position="20"/>
    </location>
</feature>
<dbReference type="RefSeq" id="WP_187083204.1">
    <property type="nucleotide sequence ID" value="NZ_JACORU010000007.1"/>
</dbReference>
<evidence type="ECO:0000313" key="3">
    <source>
        <dbReference type="Proteomes" id="UP000596827"/>
    </source>
</evidence>
<comment type="caution">
    <text evidence="2">The sequence shown here is derived from an EMBL/GenBank/DDBJ whole genome shotgun (WGS) entry which is preliminary data.</text>
</comment>
<name>A0A923S3M9_9BURK</name>
<evidence type="ECO:0008006" key="4">
    <source>
        <dbReference type="Google" id="ProtNLM"/>
    </source>
</evidence>
<dbReference type="EMBL" id="JACORU010000007">
    <property type="protein sequence ID" value="MBC5766729.1"/>
    <property type="molecule type" value="Genomic_DNA"/>
</dbReference>
<keyword evidence="3" id="KW-1185">Reference proteome</keyword>